<dbReference type="Pfam" id="PF00933">
    <property type="entry name" value="Glyco_hydro_3"/>
    <property type="match status" value="1"/>
</dbReference>
<dbReference type="Gene3D" id="2.60.40.10">
    <property type="entry name" value="Immunoglobulins"/>
    <property type="match status" value="1"/>
</dbReference>
<dbReference type="SMART" id="SM00758">
    <property type="entry name" value="PA14"/>
    <property type="match status" value="1"/>
</dbReference>
<dbReference type="InterPro" id="IPR001764">
    <property type="entry name" value="Glyco_hydro_3_N"/>
</dbReference>
<dbReference type="GO" id="GO:0045493">
    <property type="term" value="P:xylan catabolic process"/>
    <property type="evidence" value="ECO:0007669"/>
    <property type="project" value="InterPro"/>
</dbReference>
<dbReference type="PANTHER" id="PTHR42721:SF3">
    <property type="entry name" value="BETA-D-XYLOSIDASE 5-RELATED"/>
    <property type="match status" value="1"/>
</dbReference>
<dbReference type="Pfam" id="PF14310">
    <property type="entry name" value="Fn3-like"/>
    <property type="match status" value="1"/>
</dbReference>
<dbReference type="Pfam" id="PF01915">
    <property type="entry name" value="Glyco_hydro_3_C"/>
    <property type="match status" value="1"/>
</dbReference>
<dbReference type="InterPro" id="IPR011658">
    <property type="entry name" value="PA14_dom"/>
</dbReference>
<evidence type="ECO:0000256" key="1">
    <source>
        <dbReference type="ARBA" id="ARBA00005336"/>
    </source>
</evidence>
<dbReference type="InterPro" id="IPR044993">
    <property type="entry name" value="BXL"/>
</dbReference>
<dbReference type="PROSITE" id="PS51257">
    <property type="entry name" value="PROKAR_LIPOPROTEIN"/>
    <property type="match status" value="1"/>
</dbReference>
<feature type="domain" description="PA14" evidence="4">
    <location>
        <begin position="456"/>
        <end position="597"/>
    </location>
</feature>
<dbReference type="InterPro" id="IPR036881">
    <property type="entry name" value="Glyco_hydro_3_C_sf"/>
</dbReference>
<dbReference type="InterPro" id="IPR017853">
    <property type="entry name" value="GH"/>
</dbReference>
<sequence>MMKRGWIPIMGVCLVLSFSACKQLLPYQDTSLTAEQRAEDLLPRLTLEEKVSIMQNASPAIPRLGIKEYEWWNEALHGVGRAGLATVFPQSIGMGASFNDSLLYEVFNATSDEARVKSRIFGESGVLKRYQGLTFWTPNVNIFRDPRWGRGQETYGEDPYLTGQMGMAVVRGLQGPEDAGYDKLHACAKHFAVHSGPEWNRHSFDAENIAPRDLWETYLPAFKDLVQKAHVKEVMCAYNRFEGEPCCGSNRLLMQILRDEWGYKGIVVSDCGAISDFHRPGTHGTHPDKEHASAAAVRTGTDLECGSEYASLADAVKAGLIDEKEIDISLKRLLTARFELGEMDEQPAWSEIPASVLNSKEHQALALRMARESLVLLQNKNNILPLNTHLKVAVMGPNANDSVMQWGNYNGIPAHTVTLLEAVRAKLPEGQIIYEPGCDRVDGKTLQSLFDECSINGKPGFLAEYWNNREREGEVVATDQISTPFHFATTGATTFAPGVEITSFSARYESVFRPSQSGDVVFRFQLDGAVTLIIDGEQVAEKVYVKNPTNLYTLQAKAGKEYKVEILFTQRNEGATLDFDMGKEMEINLDKAVEKVKDADVVLFAGGISPSLEGEEMPVAVPGFKGGDRTDIELPAVQRNLLKALKKAGKKVVFINYSGSAIGLVPETTTCEAILQAWYPGQAGGTAIVDALWGEYNPGGRLPVTFYKDVNQLPDFEDYSMKGRTYRYMQQQPLFPFGHGLSYTTFTYGEANLSKHTIGNGETVTLTVPVSNVGQRDGDEVVQVYLRSPADKDGPRYTLRAFKRVHIPAGQTQSVTIPLTHESFEWFDEATNTMHPVAGTYELLYGGSSDENQLKAIVMDVQ</sequence>
<evidence type="ECO:0000256" key="3">
    <source>
        <dbReference type="ARBA" id="ARBA00022801"/>
    </source>
</evidence>
<keyword evidence="3 5" id="KW-0378">Hydrolase</keyword>
<dbReference type="InterPro" id="IPR054850">
    <property type="entry name" value="Xylosidase_Xyl3A"/>
</dbReference>
<accession>A0A7I9ZXT2</accession>
<dbReference type="PRINTS" id="PR00133">
    <property type="entry name" value="GLHYDRLASE3"/>
</dbReference>
<dbReference type="GO" id="GO:0009044">
    <property type="term" value="F:xylan 1,4-beta-xylosidase activity"/>
    <property type="evidence" value="ECO:0007669"/>
    <property type="project" value="UniProtKB-EC"/>
</dbReference>
<dbReference type="SUPFAM" id="SSF51445">
    <property type="entry name" value="(Trans)glycosidases"/>
    <property type="match status" value="1"/>
</dbReference>
<keyword evidence="5" id="KW-0326">Glycosidase</keyword>
<dbReference type="EMBL" id="BLLS01000003">
    <property type="protein sequence ID" value="GFH84955.1"/>
    <property type="molecule type" value="Genomic_DNA"/>
</dbReference>
<dbReference type="Gene3D" id="3.20.20.300">
    <property type="entry name" value="Glycoside hydrolase, family 3, N-terminal domain"/>
    <property type="match status" value="1"/>
</dbReference>
<gene>
    <name evidence="5" type="primary">xyl3A_1</name>
    <name evidence="5" type="ORF">IMSAGC001_00351</name>
</gene>
<dbReference type="Gene3D" id="3.40.50.1700">
    <property type="entry name" value="Glycoside hydrolase family 3 C-terminal domain"/>
    <property type="match status" value="2"/>
</dbReference>
<dbReference type="InterPro" id="IPR002772">
    <property type="entry name" value="Glyco_hydro_3_C"/>
</dbReference>
<dbReference type="GO" id="GO:0046556">
    <property type="term" value="F:alpha-L-arabinofuranosidase activity"/>
    <property type="evidence" value="ECO:0007669"/>
    <property type="project" value="TreeGrafter"/>
</dbReference>
<dbReference type="EC" id="3.2.1.37" evidence="5"/>
<comment type="similarity">
    <text evidence="1">Belongs to the glycosyl hydrolase 3 family.</text>
</comment>
<reference evidence="5 6" key="1">
    <citation type="journal article" date="2020" name="Microbiome">
        <title>Single-cell genomics of uncultured bacteria reveals dietary fiber responders in the mouse gut microbiota.</title>
        <authorList>
            <person name="Chijiiwa R."/>
            <person name="Hosokawa M."/>
            <person name="Kogawa M."/>
            <person name="Nishikawa Y."/>
            <person name="Ide K."/>
            <person name="Sakanashi C."/>
            <person name="Takahashi K."/>
            <person name="Takeyama H."/>
        </authorList>
    </citation>
    <scope>NUCLEOTIDE SEQUENCE [LARGE SCALE GENOMIC DNA]</scope>
    <source>
        <strain evidence="5">IMSAGC_001</strain>
    </source>
</reference>
<dbReference type="InterPro" id="IPR037524">
    <property type="entry name" value="PA14/GLEYA"/>
</dbReference>
<dbReference type="AlphaFoldDB" id="A0A7I9ZXT2"/>
<protein>
    <submittedName>
        <fullName evidence="5">Xylan 1,4-beta-xylosidase</fullName>
        <ecNumber evidence="5">3.2.1.37</ecNumber>
    </submittedName>
</protein>
<name>A0A7I9ZXT2_9BACE</name>
<dbReference type="PROSITE" id="PS51820">
    <property type="entry name" value="PA14"/>
    <property type="match status" value="1"/>
</dbReference>
<dbReference type="PANTHER" id="PTHR42721">
    <property type="entry name" value="SUGAR HYDROLASE-RELATED"/>
    <property type="match status" value="1"/>
</dbReference>
<dbReference type="Proteomes" id="UP000491181">
    <property type="component" value="Unassembled WGS sequence"/>
</dbReference>
<organism evidence="5 6">
    <name type="scientific">Bacteroides acidifaciens</name>
    <dbReference type="NCBI Taxonomy" id="85831"/>
    <lineage>
        <taxon>Bacteria</taxon>
        <taxon>Pseudomonadati</taxon>
        <taxon>Bacteroidota</taxon>
        <taxon>Bacteroidia</taxon>
        <taxon>Bacteroidales</taxon>
        <taxon>Bacteroidaceae</taxon>
        <taxon>Bacteroides</taxon>
    </lineage>
</organism>
<dbReference type="Pfam" id="PF07691">
    <property type="entry name" value="PA14"/>
    <property type="match status" value="1"/>
</dbReference>
<dbReference type="SMART" id="SM01217">
    <property type="entry name" value="Fn3_like"/>
    <property type="match status" value="1"/>
</dbReference>
<dbReference type="InterPro" id="IPR026891">
    <property type="entry name" value="Fn3-like"/>
</dbReference>
<evidence type="ECO:0000259" key="4">
    <source>
        <dbReference type="PROSITE" id="PS51820"/>
    </source>
</evidence>
<dbReference type="InterPro" id="IPR036962">
    <property type="entry name" value="Glyco_hydro_3_N_sf"/>
</dbReference>
<proteinExistence type="inferred from homology"/>
<dbReference type="SUPFAM" id="SSF52279">
    <property type="entry name" value="Beta-D-glucan exohydrolase, C-terminal domain"/>
    <property type="match status" value="1"/>
</dbReference>
<dbReference type="NCBIfam" id="NF041776">
    <property type="entry name" value="xylosidase_Xyl3A"/>
    <property type="match status" value="1"/>
</dbReference>
<evidence type="ECO:0000313" key="6">
    <source>
        <dbReference type="Proteomes" id="UP000491181"/>
    </source>
</evidence>
<dbReference type="SUPFAM" id="SSF56988">
    <property type="entry name" value="Anthrax protective antigen"/>
    <property type="match status" value="1"/>
</dbReference>
<keyword evidence="2" id="KW-0732">Signal</keyword>
<comment type="caution">
    <text evidence="5">The sequence shown here is derived from an EMBL/GenBank/DDBJ whole genome shotgun (WGS) entry which is preliminary data.</text>
</comment>
<dbReference type="InterPro" id="IPR013783">
    <property type="entry name" value="Ig-like_fold"/>
</dbReference>
<evidence type="ECO:0000256" key="2">
    <source>
        <dbReference type="ARBA" id="ARBA00022729"/>
    </source>
</evidence>
<evidence type="ECO:0000313" key="5">
    <source>
        <dbReference type="EMBL" id="GFH84955.1"/>
    </source>
</evidence>
<dbReference type="GO" id="GO:0031222">
    <property type="term" value="P:arabinan catabolic process"/>
    <property type="evidence" value="ECO:0007669"/>
    <property type="project" value="TreeGrafter"/>
</dbReference>